<name>A0A804R5B1_MAIZE</name>
<reference evidence="4" key="2">
    <citation type="submission" date="2019-07" db="EMBL/GenBank/DDBJ databases">
        <authorList>
            <person name="Seetharam A."/>
            <person name="Woodhouse M."/>
            <person name="Cannon E."/>
        </authorList>
    </citation>
    <scope>NUCLEOTIDE SEQUENCE [LARGE SCALE GENOMIC DNA]</scope>
    <source>
        <strain evidence="4">cv. B73</strain>
    </source>
</reference>
<evidence type="ECO:0000256" key="2">
    <source>
        <dbReference type="ARBA" id="ARBA00022840"/>
    </source>
</evidence>
<evidence type="ECO:0008006" key="6">
    <source>
        <dbReference type="Google" id="ProtNLM"/>
    </source>
</evidence>
<keyword evidence="2" id="KW-0067">ATP-binding</keyword>
<keyword evidence="1" id="KW-0547">Nucleotide-binding</keyword>
<dbReference type="AlphaFoldDB" id="A0A804R5B1"/>
<dbReference type="Proteomes" id="UP000007305">
    <property type="component" value="Chromosome 9"/>
</dbReference>
<reference evidence="5" key="1">
    <citation type="journal article" date="2009" name="Science">
        <title>The B73 maize genome: complexity, diversity, and dynamics.</title>
        <authorList>
            <person name="Schnable P.S."/>
            <person name="Ware D."/>
            <person name="Fulton R.S."/>
            <person name="Stein J.C."/>
            <person name="Wei F."/>
            <person name="Pasternak S."/>
            <person name="Liang C."/>
            <person name="Zhang J."/>
            <person name="Fulton L."/>
            <person name="Graves T.A."/>
            <person name="Minx P."/>
            <person name="Reily A.D."/>
            <person name="Courtney L."/>
            <person name="Kruchowski S.S."/>
            <person name="Tomlinson C."/>
            <person name="Strong C."/>
            <person name="Delehaunty K."/>
            <person name="Fronick C."/>
            <person name="Courtney B."/>
            <person name="Rock S.M."/>
            <person name="Belter E."/>
            <person name="Du F."/>
            <person name="Kim K."/>
            <person name="Abbott R.M."/>
            <person name="Cotton M."/>
            <person name="Levy A."/>
            <person name="Marchetto P."/>
            <person name="Ochoa K."/>
            <person name="Jackson S.M."/>
            <person name="Gillam B."/>
            <person name="Chen W."/>
            <person name="Yan L."/>
            <person name="Higginbotham J."/>
            <person name="Cardenas M."/>
            <person name="Waligorski J."/>
            <person name="Applebaum E."/>
            <person name="Phelps L."/>
            <person name="Falcone J."/>
            <person name="Kanchi K."/>
            <person name="Thane T."/>
            <person name="Scimone A."/>
            <person name="Thane N."/>
            <person name="Henke J."/>
            <person name="Wang T."/>
            <person name="Ruppert J."/>
            <person name="Shah N."/>
            <person name="Rotter K."/>
            <person name="Hodges J."/>
            <person name="Ingenthron E."/>
            <person name="Cordes M."/>
            <person name="Kohlberg S."/>
            <person name="Sgro J."/>
            <person name="Delgado B."/>
            <person name="Mead K."/>
            <person name="Chinwalla A."/>
            <person name="Leonard S."/>
            <person name="Crouse K."/>
            <person name="Collura K."/>
            <person name="Kudrna D."/>
            <person name="Currie J."/>
            <person name="He R."/>
            <person name="Angelova A."/>
            <person name="Rajasekar S."/>
            <person name="Mueller T."/>
            <person name="Lomeli R."/>
            <person name="Scara G."/>
            <person name="Ko A."/>
            <person name="Delaney K."/>
            <person name="Wissotski M."/>
            <person name="Lopez G."/>
            <person name="Campos D."/>
            <person name="Braidotti M."/>
            <person name="Ashley E."/>
            <person name="Golser W."/>
            <person name="Kim H."/>
            <person name="Lee S."/>
            <person name="Lin J."/>
            <person name="Dujmic Z."/>
            <person name="Kim W."/>
            <person name="Talag J."/>
            <person name="Zuccolo A."/>
            <person name="Fan C."/>
            <person name="Sebastian A."/>
            <person name="Kramer M."/>
            <person name="Spiegel L."/>
            <person name="Nascimento L."/>
            <person name="Zutavern T."/>
            <person name="Miller B."/>
            <person name="Ambroise C."/>
            <person name="Muller S."/>
            <person name="Spooner W."/>
            <person name="Narechania A."/>
            <person name="Ren L."/>
            <person name="Wei S."/>
            <person name="Kumari S."/>
            <person name="Faga B."/>
            <person name="Levy M.J."/>
            <person name="McMahan L."/>
            <person name="Van Buren P."/>
            <person name="Vaughn M.W."/>
            <person name="Ying K."/>
            <person name="Yeh C.-T."/>
            <person name="Emrich S.J."/>
            <person name="Jia Y."/>
            <person name="Kalyanaraman A."/>
            <person name="Hsia A.-P."/>
            <person name="Barbazuk W.B."/>
            <person name="Baucom R.S."/>
            <person name="Brutnell T.P."/>
            <person name="Carpita N.C."/>
            <person name="Chaparro C."/>
            <person name="Chia J.-M."/>
            <person name="Deragon J.-M."/>
            <person name="Estill J.C."/>
            <person name="Fu Y."/>
            <person name="Jeddeloh J.A."/>
            <person name="Han Y."/>
            <person name="Lee H."/>
            <person name="Li P."/>
            <person name="Lisch D.R."/>
            <person name="Liu S."/>
            <person name="Liu Z."/>
            <person name="Nagel D.H."/>
            <person name="McCann M.C."/>
            <person name="SanMiguel P."/>
            <person name="Myers A.M."/>
            <person name="Nettleton D."/>
            <person name="Nguyen J."/>
            <person name="Penning B.W."/>
            <person name="Ponnala L."/>
            <person name="Schneider K.L."/>
            <person name="Schwartz D.C."/>
            <person name="Sharma A."/>
            <person name="Soderlund C."/>
            <person name="Springer N.M."/>
            <person name="Sun Q."/>
            <person name="Wang H."/>
            <person name="Waterman M."/>
            <person name="Westerman R."/>
            <person name="Wolfgruber T.K."/>
            <person name="Yang L."/>
            <person name="Yu Y."/>
            <person name="Zhang L."/>
            <person name="Zhou S."/>
            <person name="Zhu Q."/>
            <person name="Bennetzen J.L."/>
            <person name="Dawe R.K."/>
            <person name="Jiang J."/>
            <person name="Jiang N."/>
            <person name="Presting G.G."/>
            <person name="Wessler S.R."/>
            <person name="Aluru S."/>
            <person name="Martienssen R.A."/>
            <person name="Clifton S.W."/>
            <person name="McCombie W.R."/>
            <person name="Wing R.A."/>
            <person name="Wilson R.K."/>
        </authorList>
    </citation>
    <scope>NUCLEOTIDE SEQUENCE [LARGE SCALE GENOMIC DNA]</scope>
    <source>
        <strain evidence="5">cv. B73</strain>
    </source>
</reference>
<sequence length="194" mass="21635">MCPSFADSSRTLHLPSLALSLPQKACRLRCASSDQTHRRPPVPGSPLSPPPSPTHDSRSGTECLNQLKLIVNVLGTMSEADLEFIDNPKARRYIKSLPYTPGVPLVSMYPHVHPLAIDLLQKMLIFDPTKRISVTEALEHPYMSPLYDPSANPPAQVPIDLDIDENISSEMIREMMWQEMLHYHPEVATAISMS</sequence>
<organism evidence="4 5">
    <name type="scientific">Zea mays</name>
    <name type="common">Maize</name>
    <dbReference type="NCBI Taxonomy" id="4577"/>
    <lineage>
        <taxon>Eukaryota</taxon>
        <taxon>Viridiplantae</taxon>
        <taxon>Streptophyta</taxon>
        <taxon>Embryophyta</taxon>
        <taxon>Tracheophyta</taxon>
        <taxon>Spermatophyta</taxon>
        <taxon>Magnoliopsida</taxon>
        <taxon>Liliopsida</taxon>
        <taxon>Poales</taxon>
        <taxon>Poaceae</taxon>
        <taxon>PACMAD clade</taxon>
        <taxon>Panicoideae</taxon>
        <taxon>Andropogonodae</taxon>
        <taxon>Andropogoneae</taxon>
        <taxon>Tripsacinae</taxon>
        <taxon>Zea</taxon>
    </lineage>
</organism>
<reference evidence="4" key="3">
    <citation type="submission" date="2021-05" db="UniProtKB">
        <authorList>
            <consortium name="EnsemblPlants"/>
        </authorList>
    </citation>
    <scope>IDENTIFICATION</scope>
    <source>
        <strain evidence="4">cv. B73</strain>
    </source>
</reference>
<feature type="region of interest" description="Disordered" evidence="3">
    <location>
        <begin position="30"/>
        <end position="60"/>
    </location>
</feature>
<dbReference type="GO" id="GO:0005524">
    <property type="term" value="F:ATP binding"/>
    <property type="evidence" value="ECO:0007669"/>
    <property type="project" value="UniProtKB-KW"/>
</dbReference>
<dbReference type="InterPro" id="IPR011009">
    <property type="entry name" value="Kinase-like_dom_sf"/>
</dbReference>
<evidence type="ECO:0000256" key="3">
    <source>
        <dbReference type="SAM" id="MobiDB-lite"/>
    </source>
</evidence>
<dbReference type="PANTHER" id="PTHR24055">
    <property type="entry name" value="MITOGEN-ACTIVATED PROTEIN KINASE"/>
    <property type="match status" value="1"/>
</dbReference>
<dbReference type="EnsemblPlants" id="Zm00001eb388980_T001">
    <property type="protein sequence ID" value="Zm00001eb388980_P001"/>
    <property type="gene ID" value="Zm00001eb388980"/>
</dbReference>
<protein>
    <recommendedName>
        <fullName evidence="6">Mitogen-activated protein kinase 1</fullName>
    </recommendedName>
</protein>
<dbReference type="InterPro" id="IPR050117">
    <property type="entry name" value="MAPK"/>
</dbReference>
<proteinExistence type="predicted"/>
<feature type="compositionally biased region" description="Pro residues" evidence="3">
    <location>
        <begin position="41"/>
        <end position="53"/>
    </location>
</feature>
<evidence type="ECO:0000313" key="5">
    <source>
        <dbReference type="Proteomes" id="UP000007305"/>
    </source>
</evidence>
<evidence type="ECO:0000256" key="1">
    <source>
        <dbReference type="ARBA" id="ARBA00022741"/>
    </source>
</evidence>
<dbReference type="InParanoid" id="A0A804R5B1"/>
<dbReference type="SUPFAM" id="SSF56112">
    <property type="entry name" value="Protein kinase-like (PK-like)"/>
    <property type="match status" value="1"/>
</dbReference>
<dbReference type="Gramene" id="Zm00001eb388980_T001">
    <property type="protein sequence ID" value="Zm00001eb388980_P001"/>
    <property type="gene ID" value="Zm00001eb388980"/>
</dbReference>
<dbReference type="Gene3D" id="3.30.200.20">
    <property type="entry name" value="Phosphorylase Kinase, domain 1"/>
    <property type="match status" value="1"/>
</dbReference>
<dbReference type="Gene3D" id="1.10.510.10">
    <property type="entry name" value="Transferase(Phosphotransferase) domain 1"/>
    <property type="match status" value="1"/>
</dbReference>
<keyword evidence="5" id="KW-1185">Reference proteome</keyword>
<accession>A0A804R5B1</accession>
<evidence type="ECO:0000313" key="4">
    <source>
        <dbReference type="EnsemblPlants" id="Zm00001eb388980_P001"/>
    </source>
</evidence>